<comment type="caution">
    <text evidence="1">The sequence shown here is derived from an EMBL/GenBank/DDBJ whole genome shotgun (WGS) entry which is preliminary data.</text>
</comment>
<dbReference type="Proteomes" id="UP000286997">
    <property type="component" value="Unassembled WGS sequence"/>
</dbReference>
<dbReference type="EMBL" id="SACP01000004">
    <property type="protein sequence ID" value="RVU20157.1"/>
    <property type="molecule type" value="Genomic_DNA"/>
</dbReference>
<keyword evidence="2" id="KW-1185">Reference proteome</keyword>
<name>A0A437PD14_9HYPH</name>
<evidence type="ECO:0000313" key="2">
    <source>
        <dbReference type="Proteomes" id="UP000286997"/>
    </source>
</evidence>
<dbReference type="OrthoDB" id="8002007at2"/>
<evidence type="ECO:0000313" key="1">
    <source>
        <dbReference type="EMBL" id="RVU20157.1"/>
    </source>
</evidence>
<protein>
    <submittedName>
        <fullName evidence="1">Uncharacterized protein</fullName>
    </submittedName>
</protein>
<gene>
    <name evidence="1" type="ORF">EOE48_05985</name>
</gene>
<accession>A0A437PD14</accession>
<reference evidence="1 2" key="1">
    <citation type="submission" date="2019-01" db="EMBL/GenBank/DDBJ databases">
        <authorList>
            <person name="Chen W.-M."/>
        </authorList>
    </citation>
    <scope>NUCLEOTIDE SEQUENCE [LARGE SCALE GENOMIC DNA]</scope>
    <source>
        <strain evidence="1 2">TER-1</strain>
    </source>
</reference>
<sequence length="92" mass="9271">MPDVRHAAPTADPVSPPAAGCPVETIAASYLVLASGDPGLALRCAITDALADLMEAERRTRRNSRLISRGYVRGALDAAGSPAGGPFPAGGS</sequence>
<organism evidence="1 2">
    <name type="scientific">Methylobacterium oryzihabitans</name>
    <dbReference type="NCBI Taxonomy" id="2499852"/>
    <lineage>
        <taxon>Bacteria</taxon>
        <taxon>Pseudomonadati</taxon>
        <taxon>Pseudomonadota</taxon>
        <taxon>Alphaproteobacteria</taxon>
        <taxon>Hyphomicrobiales</taxon>
        <taxon>Methylobacteriaceae</taxon>
        <taxon>Methylobacterium</taxon>
    </lineage>
</organism>
<proteinExistence type="predicted"/>
<dbReference type="AlphaFoldDB" id="A0A437PD14"/>
<dbReference type="RefSeq" id="WP_127727876.1">
    <property type="nucleotide sequence ID" value="NZ_SACP01000004.1"/>
</dbReference>